<dbReference type="AlphaFoldDB" id="A0A173R0C4"/>
<name>A0A173R0C4_9FIRM</name>
<dbReference type="Proteomes" id="UP000487649">
    <property type="component" value="Unassembled WGS sequence"/>
</dbReference>
<organism evidence="1 2">
    <name type="scientific">Turicibacter sanguinis</name>
    <dbReference type="NCBI Taxonomy" id="154288"/>
    <lineage>
        <taxon>Bacteria</taxon>
        <taxon>Bacillati</taxon>
        <taxon>Bacillota</taxon>
        <taxon>Erysipelotrichia</taxon>
        <taxon>Erysipelotrichales</taxon>
        <taxon>Turicibacteraceae</taxon>
        <taxon>Turicibacter</taxon>
    </lineage>
</organism>
<proteinExistence type="predicted"/>
<comment type="caution">
    <text evidence="1">The sequence shown here is derived from an EMBL/GenBank/DDBJ whole genome shotgun (WGS) entry which is preliminary data.</text>
</comment>
<evidence type="ECO:0000313" key="1">
    <source>
        <dbReference type="EMBL" id="MTK19926.1"/>
    </source>
</evidence>
<protein>
    <submittedName>
        <fullName evidence="1">Uncharacterized protein</fullName>
    </submittedName>
</protein>
<reference evidence="1 2" key="1">
    <citation type="journal article" date="2019" name="Nat. Med.">
        <title>A library of human gut bacterial isolates paired with longitudinal multiomics data enables mechanistic microbiome research.</title>
        <authorList>
            <person name="Poyet M."/>
            <person name="Groussin M."/>
            <person name="Gibbons S.M."/>
            <person name="Avila-Pacheco J."/>
            <person name="Jiang X."/>
            <person name="Kearney S.M."/>
            <person name="Perrotta A.R."/>
            <person name="Berdy B."/>
            <person name="Zhao S."/>
            <person name="Lieberman T.D."/>
            <person name="Swanson P.K."/>
            <person name="Smith M."/>
            <person name="Roesemann S."/>
            <person name="Alexander J.E."/>
            <person name="Rich S.A."/>
            <person name="Livny J."/>
            <person name="Vlamakis H."/>
            <person name="Clish C."/>
            <person name="Bullock K."/>
            <person name="Deik A."/>
            <person name="Scott J."/>
            <person name="Pierce K.A."/>
            <person name="Xavier R.J."/>
            <person name="Alm E.J."/>
        </authorList>
    </citation>
    <scope>NUCLEOTIDE SEQUENCE [LARGE SCALE GENOMIC DNA]</scope>
    <source>
        <strain evidence="1 2">BIOML-A198</strain>
    </source>
</reference>
<gene>
    <name evidence="1" type="ORF">GMA92_00545</name>
</gene>
<evidence type="ECO:0000313" key="2">
    <source>
        <dbReference type="Proteomes" id="UP000487649"/>
    </source>
</evidence>
<dbReference type="SUPFAM" id="SSF57997">
    <property type="entry name" value="Tropomyosin"/>
    <property type="match status" value="1"/>
</dbReference>
<sequence>MSVVEIHMELTNKQYALQDHLFELQHEMDLVEKNIEAHEQDPFISEEQVQSLYRHLWSLQADFNESKKELETVKKRLSELVEIVGGIMSSDF</sequence>
<accession>A0A173R0C4</accession>
<dbReference type="EMBL" id="WMQE01000001">
    <property type="protein sequence ID" value="MTK19926.1"/>
    <property type="molecule type" value="Genomic_DNA"/>
</dbReference>